<dbReference type="EnsemblMetazoa" id="PPAI003932-RA">
    <property type="protein sequence ID" value="PPAI003932-PA"/>
    <property type="gene ID" value="PPAI003932"/>
</dbReference>
<evidence type="ECO:0000256" key="2">
    <source>
        <dbReference type="ARBA" id="ARBA00023157"/>
    </source>
</evidence>
<feature type="domain" description="TIL" evidence="5">
    <location>
        <begin position="47"/>
        <end position="106"/>
    </location>
</feature>
<dbReference type="CDD" id="cd19941">
    <property type="entry name" value="TIL"/>
    <property type="match status" value="1"/>
</dbReference>
<keyword evidence="1" id="KW-0646">Protease inhibitor</keyword>
<dbReference type="Gene3D" id="2.10.25.10">
    <property type="entry name" value="Laminin"/>
    <property type="match status" value="1"/>
</dbReference>
<evidence type="ECO:0000259" key="5">
    <source>
        <dbReference type="Pfam" id="PF01826"/>
    </source>
</evidence>
<dbReference type="PANTHER" id="PTHR23259:SF70">
    <property type="entry name" value="ACCESSORY GLAND PROTEIN ACP62F-RELATED"/>
    <property type="match status" value="1"/>
</dbReference>
<protein>
    <recommendedName>
        <fullName evidence="5">TIL domain-containing protein</fullName>
    </recommendedName>
</protein>
<evidence type="ECO:0000256" key="3">
    <source>
        <dbReference type="SAM" id="MobiDB-lite"/>
    </source>
</evidence>
<evidence type="ECO:0000256" key="4">
    <source>
        <dbReference type="SAM" id="SignalP"/>
    </source>
</evidence>
<evidence type="ECO:0000256" key="1">
    <source>
        <dbReference type="ARBA" id="ARBA00022690"/>
    </source>
</evidence>
<dbReference type="AlphaFoldDB" id="A0A1B0D8Q9"/>
<dbReference type="PANTHER" id="PTHR23259">
    <property type="entry name" value="RIDDLE"/>
    <property type="match status" value="1"/>
</dbReference>
<dbReference type="Proteomes" id="UP000092462">
    <property type="component" value="Unassembled WGS sequence"/>
</dbReference>
<keyword evidence="7" id="KW-1185">Reference proteome</keyword>
<dbReference type="SUPFAM" id="SSF57567">
    <property type="entry name" value="Serine protease inhibitors"/>
    <property type="match status" value="1"/>
</dbReference>
<feature type="signal peptide" evidence="4">
    <location>
        <begin position="1"/>
        <end position="17"/>
    </location>
</feature>
<feature type="region of interest" description="Disordered" evidence="3">
    <location>
        <begin position="120"/>
        <end position="161"/>
    </location>
</feature>
<feature type="compositionally biased region" description="Low complexity" evidence="3">
    <location>
        <begin position="123"/>
        <end position="146"/>
    </location>
</feature>
<dbReference type="EMBL" id="AJVK01027662">
    <property type="status" value="NOT_ANNOTATED_CDS"/>
    <property type="molecule type" value="Genomic_DNA"/>
</dbReference>
<dbReference type="GO" id="GO:0030414">
    <property type="term" value="F:peptidase inhibitor activity"/>
    <property type="evidence" value="ECO:0007669"/>
    <property type="project" value="UniProtKB-KW"/>
</dbReference>
<keyword evidence="2" id="KW-1015">Disulfide bond</keyword>
<dbReference type="InterPro" id="IPR036084">
    <property type="entry name" value="Ser_inhib-like_sf"/>
</dbReference>
<dbReference type="VEuPathDB" id="VectorBase:PPAI003932"/>
<feature type="region of interest" description="Disordered" evidence="3">
    <location>
        <begin position="176"/>
        <end position="195"/>
    </location>
</feature>
<dbReference type="InterPro" id="IPR002919">
    <property type="entry name" value="TIL_dom"/>
</dbReference>
<sequence length="195" mass="22415">MYAAVVFLALFGTLASAEFNSFPTAGVPYNSYSSSYGSNSNLQCNKEFEYYDKCASPCEETCYNTQNYYELKNKDECSLRNCVPRCKCVSGYVRNNNDRCVPKNECKGNMGFQGFQGYQGHTGSQSSQGYQNQGYQNQGYQGSQGQDYHHNFRGNRQPHFFYPTQQFDDAHNYDNFPQQGNQYDAGNYYNDYNKY</sequence>
<evidence type="ECO:0000313" key="7">
    <source>
        <dbReference type="Proteomes" id="UP000092462"/>
    </source>
</evidence>
<feature type="chain" id="PRO_5043915597" description="TIL domain-containing protein" evidence="4">
    <location>
        <begin position="18"/>
        <end position="195"/>
    </location>
</feature>
<accession>A0A1B0D8Q9</accession>
<organism evidence="6 7">
    <name type="scientific">Phlebotomus papatasi</name>
    <name type="common">Sandfly</name>
    <dbReference type="NCBI Taxonomy" id="29031"/>
    <lineage>
        <taxon>Eukaryota</taxon>
        <taxon>Metazoa</taxon>
        <taxon>Ecdysozoa</taxon>
        <taxon>Arthropoda</taxon>
        <taxon>Hexapoda</taxon>
        <taxon>Insecta</taxon>
        <taxon>Pterygota</taxon>
        <taxon>Neoptera</taxon>
        <taxon>Endopterygota</taxon>
        <taxon>Diptera</taxon>
        <taxon>Nematocera</taxon>
        <taxon>Psychodoidea</taxon>
        <taxon>Psychodidae</taxon>
        <taxon>Phlebotomus</taxon>
        <taxon>Phlebotomus</taxon>
    </lineage>
</organism>
<dbReference type="VEuPathDB" id="VectorBase:PPAPM1_002396"/>
<keyword evidence="4" id="KW-0732">Signal</keyword>
<reference evidence="6" key="1">
    <citation type="submission" date="2022-08" db="UniProtKB">
        <authorList>
            <consortium name="EnsemblMetazoa"/>
        </authorList>
    </citation>
    <scope>IDENTIFICATION</scope>
    <source>
        <strain evidence="6">Israel</strain>
    </source>
</reference>
<dbReference type="Pfam" id="PF01826">
    <property type="entry name" value="TIL"/>
    <property type="match status" value="1"/>
</dbReference>
<name>A0A1B0D8Q9_PHLPP</name>
<evidence type="ECO:0000313" key="6">
    <source>
        <dbReference type="EnsemblMetazoa" id="PPAI003932-PA"/>
    </source>
</evidence>
<proteinExistence type="predicted"/>
<dbReference type="InterPro" id="IPR051368">
    <property type="entry name" value="SerProtInhib-TIL_Domain"/>
</dbReference>